<evidence type="ECO:0000256" key="3">
    <source>
        <dbReference type="ARBA" id="ARBA00023295"/>
    </source>
</evidence>
<dbReference type="SUPFAM" id="SSF51126">
    <property type="entry name" value="Pectin lyase-like"/>
    <property type="match status" value="1"/>
</dbReference>
<dbReference type="InterPro" id="IPR006311">
    <property type="entry name" value="TAT_signal"/>
</dbReference>
<dbReference type="InterPro" id="IPR051801">
    <property type="entry name" value="GH28_Enzymes"/>
</dbReference>
<dbReference type="PANTHER" id="PTHR31339:SF86">
    <property type="entry name" value="PECTATE LYASE SUPERFAMILY PROTEIN DOMAIN-CONTAINING PROTEIN"/>
    <property type="match status" value="1"/>
</dbReference>
<dbReference type="PANTHER" id="PTHR31339">
    <property type="entry name" value="PECTIN LYASE-RELATED"/>
    <property type="match status" value="1"/>
</dbReference>
<dbReference type="InterPro" id="IPR019546">
    <property type="entry name" value="TAT_signal_bac_arc"/>
</dbReference>
<name>A0A941DCV1_9BURK</name>
<dbReference type="GO" id="GO:0005975">
    <property type="term" value="P:carbohydrate metabolic process"/>
    <property type="evidence" value="ECO:0007669"/>
    <property type="project" value="InterPro"/>
</dbReference>
<dbReference type="NCBIfam" id="TIGR01409">
    <property type="entry name" value="TAT_signal_seq"/>
    <property type="match status" value="1"/>
</dbReference>
<evidence type="ECO:0000313" key="6">
    <source>
        <dbReference type="Proteomes" id="UP000680158"/>
    </source>
</evidence>
<accession>A0A941DCV1</accession>
<dbReference type="Pfam" id="PF00295">
    <property type="entry name" value="Glyco_hydro_28"/>
    <property type="match status" value="1"/>
</dbReference>
<gene>
    <name evidence="5" type="ORF">KDM92_07215</name>
</gene>
<evidence type="ECO:0000256" key="2">
    <source>
        <dbReference type="ARBA" id="ARBA00022801"/>
    </source>
</evidence>
<keyword evidence="2 4" id="KW-0378">Hydrolase</keyword>
<evidence type="ECO:0000256" key="1">
    <source>
        <dbReference type="ARBA" id="ARBA00008834"/>
    </source>
</evidence>
<sequence length="643" mass="70320">MHIKINQTKVNQTKVIPTIDKENSRRRFLRNTTFAGVALGSASLAQAQPVHSQVEDQDQGLMADPWGAAQKIIDRFAQPLQFRDQDFLITQYGAQQCELMQLKAWVSFESQAMLQTPIKDAFDSYPAINAAIQACHQAGGGRVLIPSGNWYCAGPIVLLTNVHVHLQAGAHIYFSHQPDDYAKYGSVNCGANGKLVISRWQSNDCLNYSPMLYAFGQTNIALTGEGDSSILDGQAGVPFNAEGDCWWTWKGKQRTINSIGQGTTPNFVAGKMSENTVNPNNAKSLREITQIDEAQAQLIQGEGDRWRADAAYLPALSEANVPLSKRVFGKGHFLRPPLIQLIGCDKVLLQGYQAKDAPFWVHHPVNCRDLKIANVLVNSHGPNSDGFDPEACENVLVDACTFDSGDDCIAIKAGKNRDTQYGPSQHMVIQNCTMQSGHGAITLGSEMAGGIEHIYAQNLLFENKNWATNPLNIAIRLKTNMNRGGFLRHFYVRNVTIPNGVQLSPSYYAFLPNSPFAAKTVASAAGAVVVFDCDYAPVADNVRTRPPEVRNIQLSNVKVGNVLAKSGSYSCYQAIVILGPVASDYNGAKPMPAVLPVSNVQIENCDFGQTVNQTQAMFLYNVKGLQLKNVKINGKVRDQTIDS</sequence>
<evidence type="ECO:0000313" key="5">
    <source>
        <dbReference type="EMBL" id="MBR7746364.1"/>
    </source>
</evidence>
<comment type="caution">
    <text evidence="5">The sequence shown here is derived from an EMBL/GenBank/DDBJ whole genome shotgun (WGS) entry which is preliminary data.</text>
</comment>
<reference evidence="5 6" key="1">
    <citation type="submission" date="2021-04" db="EMBL/GenBank/DDBJ databases">
        <title>novel species isolated from subtropical streams in China.</title>
        <authorList>
            <person name="Lu H."/>
        </authorList>
    </citation>
    <scope>NUCLEOTIDE SEQUENCE [LARGE SCALE GENOMIC DNA]</scope>
    <source>
        <strain evidence="5 6">BYS107W</strain>
    </source>
</reference>
<dbReference type="PROSITE" id="PS51318">
    <property type="entry name" value="TAT"/>
    <property type="match status" value="1"/>
</dbReference>
<proteinExistence type="inferred from homology"/>
<dbReference type="EMBL" id="JAGSPM010000003">
    <property type="protein sequence ID" value="MBR7746364.1"/>
    <property type="molecule type" value="Genomic_DNA"/>
</dbReference>
<dbReference type="InterPro" id="IPR011050">
    <property type="entry name" value="Pectin_lyase_fold/virulence"/>
</dbReference>
<protein>
    <submittedName>
        <fullName evidence="5">Glycoside hydrolase family 28 protein</fullName>
    </submittedName>
</protein>
<dbReference type="InterPro" id="IPR000743">
    <property type="entry name" value="Glyco_hydro_28"/>
</dbReference>
<dbReference type="AlphaFoldDB" id="A0A941DCV1"/>
<dbReference type="Gene3D" id="2.160.20.10">
    <property type="entry name" value="Single-stranded right-handed beta-helix, Pectin lyase-like"/>
    <property type="match status" value="1"/>
</dbReference>
<dbReference type="InterPro" id="IPR012334">
    <property type="entry name" value="Pectin_lyas_fold"/>
</dbReference>
<organism evidence="5 6">
    <name type="scientific">Undibacterium baiyunense</name>
    <dbReference type="NCBI Taxonomy" id="2828731"/>
    <lineage>
        <taxon>Bacteria</taxon>
        <taxon>Pseudomonadati</taxon>
        <taxon>Pseudomonadota</taxon>
        <taxon>Betaproteobacteria</taxon>
        <taxon>Burkholderiales</taxon>
        <taxon>Oxalobacteraceae</taxon>
        <taxon>Undibacterium</taxon>
    </lineage>
</organism>
<keyword evidence="6" id="KW-1185">Reference proteome</keyword>
<dbReference type="PROSITE" id="PS00502">
    <property type="entry name" value="POLYGALACTURONASE"/>
    <property type="match status" value="1"/>
</dbReference>
<dbReference type="Proteomes" id="UP000680158">
    <property type="component" value="Unassembled WGS sequence"/>
</dbReference>
<comment type="similarity">
    <text evidence="1 4">Belongs to the glycosyl hydrolase 28 family.</text>
</comment>
<dbReference type="RefSeq" id="WP_212683703.1">
    <property type="nucleotide sequence ID" value="NZ_JAGSPM010000003.1"/>
</dbReference>
<evidence type="ECO:0000256" key="4">
    <source>
        <dbReference type="RuleBase" id="RU361169"/>
    </source>
</evidence>
<keyword evidence="3 4" id="KW-0326">Glycosidase</keyword>
<dbReference type="GO" id="GO:0004650">
    <property type="term" value="F:polygalacturonase activity"/>
    <property type="evidence" value="ECO:0007669"/>
    <property type="project" value="InterPro"/>
</dbReference>